<dbReference type="PROSITE" id="PS51257">
    <property type="entry name" value="PROKAR_LIPOPROTEIN"/>
    <property type="match status" value="1"/>
</dbReference>
<keyword evidence="1" id="KW-0732">Signal</keyword>
<evidence type="ECO:0000313" key="2">
    <source>
        <dbReference type="EMBL" id="KYO18250.1"/>
    </source>
</evidence>
<proteinExistence type="predicted"/>
<accession>A0A151M198</accession>
<dbReference type="AlphaFoldDB" id="A0A151M198"/>
<organism evidence="2 3">
    <name type="scientific">Alligator mississippiensis</name>
    <name type="common">American alligator</name>
    <dbReference type="NCBI Taxonomy" id="8496"/>
    <lineage>
        <taxon>Eukaryota</taxon>
        <taxon>Metazoa</taxon>
        <taxon>Chordata</taxon>
        <taxon>Craniata</taxon>
        <taxon>Vertebrata</taxon>
        <taxon>Euteleostomi</taxon>
        <taxon>Archelosauria</taxon>
        <taxon>Archosauria</taxon>
        <taxon>Crocodylia</taxon>
        <taxon>Alligatoridae</taxon>
        <taxon>Alligatorinae</taxon>
        <taxon>Alligator</taxon>
    </lineage>
</organism>
<feature type="signal peptide" evidence="1">
    <location>
        <begin position="1"/>
        <end position="21"/>
    </location>
</feature>
<evidence type="ECO:0000313" key="3">
    <source>
        <dbReference type="Proteomes" id="UP000050525"/>
    </source>
</evidence>
<reference evidence="2 3" key="1">
    <citation type="journal article" date="2012" name="Genome Biol.">
        <title>Sequencing three crocodilian genomes to illuminate the evolution of archosaurs and amniotes.</title>
        <authorList>
            <person name="St John J.A."/>
            <person name="Braun E.L."/>
            <person name="Isberg S.R."/>
            <person name="Miles L.G."/>
            <person name="Chong A.Y."/>
            <person name="Gongora J."/>
            <person name="Dalzell P."/>
            <person name="Moran C."/>
            <person name="Bed'hom B."/>
            <person name="Abzhanov A."/>
            <person name="Burgess S.C."/>
            <person name="Cooksey A.M."/>
            <person name="Castoe T.A."/>
            <person name="Crawford N.G."/>
            <person name="Densmore L.D."/>
            <person name="Drew J.C."/>
            <person name="Edwards S.V."/>
            <person name="Faircloth B.C."/>
            <person name="Fujita M.K."/>
            <person name="Greenwold M.J."/>
            <person name="Hoffmann F.G."/>
            <person name="Howard J.M."/>
            <person name="Iguchi T."/>
            <person name="Janes D.E."/>
            <person name="Khan S.Y."/>
            <person name="Kohno S."/>
            <person name="de Koning A.J."/>
            <person name="Lance S.L."/>
            <person name="McCarthy F.M."/>
            <person name="McCormack J.E."/>
            <person name="Merchant M.E."/>
            <person name="Peterson D.G."/>
            <person name="Pollock D.D."/>
            <person name="Pourmand N."/>
            <person name="Raney B.J."/>
            <person name="Roessler K.A."/>
            <person name="Sanford J.R."/>
            <person name="Sawyer R.H."/>
            <person name="Schmidt C.J."/>
            <person name="Triplett E.W."/>
            <person name="Tuberville T.D."/>
            <person name="Venegas-Anaya M."/>
            <person name="Howard J.T."/>
            <person name="Jarvis E.D."/>
            <person name="Guillette L.J.Jr."/>
            <person name="Glenn T.C."/>
            <person name="Green R.E."/>
            <person name="Ray D.A."/>
        </authorList>
    </citation>
    <scope>NUCLEOTIDE SEQUENCE [LARGE SCALE GENOMIC DNA]</scope>
    <source>
        <strain evidence="2">KSC_2009_1</strain>
    </source>
</reference>
<evidence type="ECO:0000256" key="1">
    <source>
        <dbReference type="SAM" id="SignalP"/>
    </source>
</evidence>
<protein>
    <submittedName>
        <fullName evidence="2">Uncharacterized protein</fullName>
    </submittedName>
</protein>
<keyword evidence="3" id="KW-1185">Reference proteome</keyword>
<dbReference type="EMBL" id="AKHW03006853">
    <property type="protein sequence ID" value="KYO18250.1"/>
    <property type="molecule type" value="Genomic_DNA"/>
</dbReference>
<feature type="chain" id="PRO_5007584666" evidence="1">
    <location>
        <begin position="22"/>
        <end position="172"/>
    </location>
</feature>
<dbReference type="Proteomes" id="UP000050525">
    <property type="component" value="Unassembled WGS sequence"/>
</dbReference>
<sequence length="172" mass="19112">MRGCWTTYLALVFSCLTGIIGSNGDRRHRPALILVLVTFFSEQADMVAFEQLMAELESTIAALCWEECMLKQEREDLIQLLETTQKALSKAPAESRAAEEELLDLQKESAEEGIVKLTDSWTPAPTSWERSSSFPGRRMRNTLGSRVLLSTAETAVVFHPRSGCLGEADNIS</sequence>
<name>A0A151M198_ALLMI</name>
<gene>
    <name evidence="2" type="ORF">Y1Q_0011801</name>
</gene>
<comment type="caution">
    <text evidence="2">The sequence shown here is derived from an EMBL/GenBank/DDBJ whole genome shotgun (WGS) entry which is preliminary data.</text>
</comment>